<dbReference type="PROSITE" id="PS50089">
    <property type="entry name" value="ZF_RING_2"/>
    <property type="match status" value="1"/>
</dbReference>
<evidence type="ECO:0000259" key="7">
    <source>
        <dbReference type="PROSITE" id="PS50089"/>
    </source>
</evidence>
<feature type="domain" description="RING-type" evidence="7">
    <location>
        <begin position="18"/>
        <end position="56"/>
    </location>
</feature>
<dbReference type="GO" id="GO:0008270">
    <property type="term" value="F:zinc ion binding"/>
    <property type="evidence" value="ECO:0007669"/>
    <property type="project" value="UniProtKB-KW"/>
</dbReference>
<sequence length="645" mass="72233">MAQNVQNVTLALTLPISCHICLGKVRQPVICVNHHVFCSSCIDLWLKNNNHCPACRVPITPDNPCKDIIGGISENENIPSHSMRKHLRKTRLELLQKDYEDEIESLTREIEELRRTNLTLEERLNTFSDPVTESSSCNCGNTQAEERSNICNKLIEDWNRKLEMINAANKSVTEDITRLKEENRRLKNENVEFVRENLRLKNEVELRSPQKFGRFTVAALQAKVDQYEREMSRLKKALERSDQYIEELEAQIVQLKKPPEDKQIEKSQCGNTALMEEHAGRAATSYACQDFSTAQMFPNHSKDDGIYSDDSKGLCPISAGFKKMQSKTVSSPQLKNGLHAAMWNGGEQSSLDIDSPMKATVSMPKDLGSPSCLPFSSLQLNTPDKCKSSSDNNTSLKKPLTYLRRLVFDDLPQRRQLGKVAPSGNEHNENESNETIQSREPYAVFSNICHNNEIPQEKNSEEKDSQQFIKQGTSAEAQIVSRLHTRSAEVHSETSHENSTDANLHNNDDPSITISHLASQKSKAHHTTPDLVRHLYSDSSVHTGKSPKKTTLSNHESSQRTFSVCNSLSSATDNEQAHSSMAQSSTDRAIPCVPLQSDEHVRLPSDTEMIIPPQRIAEPVCPSSSISQNVSGSPPAKKKAVEPME</sequence>
<dbReference type="InterPro" id="IPR039209">
    <property type="entry name" value="OBI1"/>
</dbReference>
<gene>
    <name evidence="8" type="ORF">GDO54_000798</name>
</gene>
<feature type="region of interest" description="Disordered" evidence="6">
    <location>
        <begin position="484"/>
        <end position="511"/>
    </location>
</feature>
<evidence type="ECO:0000256" key="1">
    <source>
        <dbReference type="ARBA" id="ARBA00022723"/>
    </source>
</evidence>
<protein>
    <recommendedName>
        <fullName evidence="7">RING-type domain-containing protein</fullName>
    </recommendedName>
</protein>
<evidence type="ECO:0000256" key="3">
    <source>
        <dbReference type="ARBA" id="ARBA00022833"/>
    </source>
</evidence>
<keyword evidence="2 4" id="KW-0863">Zinc-finger</keyword>
<evidence type="ECO:0000313" key="9">
    <source>
        <dbReference type="Proteomes" id="UP001181693"/>
    </source>
</evidence>
<keyword evidence="5" id="KW-0175">Coiled coil</keyword>
<evidence type="ECO:0000313" key="8">
    <source>
        <dbReference type="EMBL" id="DBA33066.1"/>
    </source>
</evidence>
<feature type="compositionally biased region" description="Polar residues" evidence="6">
    <location>
        <begin position="622"/>
        <end position="632"/>
    </location>
</feature>
<dbReference type="EMBL" id="DYDO01000001">
    <property type="protein sequence ID" value="DBA33066.1"/>
    <property type="molecule type" value="Genomic_DNA"/>
</dbReference>
<dbReference type="PANTHER" id="PTHR14609:SF1">
    <property type="entry name" value="ORC UBIQUITIN LIGASE 1"/>
    <property type="match status" value="1"/>
</dbReference>
<keyword evidence="3" id="KW-0862">Zinc</keyword>
<evidence type="ECO:0000256" key="4">
    <source>
        <dbReference type="PROSITE-ProRule" id="PRU00175"/>
    </source>
</evidence>
<dbReference type="PANTHER" id="PTHR14609">
    <property type="entry name" value="RING FINGER PROTEIN 219"/>
    <property type="match status" value="1"/>
</dbReference>
<comment type="caution">
    <text evidence="8">The sequence shown here is derived from an EMBL/GenBank/DDBJ whole genome shotgun (WGS) entry which is preliminary data.</text>
</comment>
<proteinExistence type="predicted"/>
<accession>A0AAV3B5Y5</accession>
<organism evidence="8 9">
    <name type="scientific">Pyxicephalus adspersus</name>
    <name type="common">African bullfrog</name>
    <dbReference type="NCBI Taxonomy" id="30357"/>
    <lineage>
        <taxon>Eukaryota</taxon>
        <taxon>Metazoa</taxon>
        <taxon>Chordata</taxon>
        <taxon>Craniata</taxon>
        <taxon>Vertebrata</taxon>
        <taxon>Euteleostomi</taxon>
        <taxon>Amphibia</taxon>
        <taxon>Batrachia</taxon>
        <taxon>Anura</taxon>
        <taxon>Neobatrachia</taxon>
        <taxon>Ranoidea</taxon>
        <taxon>Pyxicephalidae</taxon>
        <taxon>Pyxicephalinae</taxon>
        <taxon>Pyxicephalus</taxon>
    </lineage>
</organism>
<dbReference type="Proteomes" id="UP001181693">
    <property type="component" value="Unassembled WGS sequence"/>
</dbReference>
<reference evidence="8" key="1">
    <citation type="thesis" date="2020" institute="ProQuest LLC" country="789 East Eisenhower Parkway, Ann Arbor, MI, USA">
        <title>Comparative Genomics and Chromosome Evolution.</title>
        <authorList>
            <person name="Mudd A.B."/>
        </authorList>
    </citation>
    <scope>NUCLEOTIDE SEQUENCE</scope>
    <source>
        <strain evidence="8">1538</strain>
        <tissue evidence="8">Blood</tissue>
    </source>
</reference>
<evidence type="ECO:0000256" key="5">
    <source>
        <dbReference type="SAM" id="Coils"/>
    </source>
</evidence>
<evidence type="ECO:0000256" key="2">
    <source>
        <dbReference type="ARBA" id="ARBA00022771"/>
    </source>
</evidence>
<feature type="compositionally biased region" description="Polar residues" evidence="6">
    <location>
        <begin position="500"/>
        <end position="511"/>
    </location>
</feature>
<dbReference type="Pfam" id="PF13923">
    <property type="entry name" value="zf-C3HC4_2"/>
    <property type="match status" value="1"/>
</dbReference>
<keyword evidence="9" id="KW-1185">Reference proteome</keyword>
<dbReference type="CDD" id="cd16562">
    <property type="entry name" value="RING-HC_RNF219"/>
    <property type="match status" value="1"/>
</dbReference>
<dbReference type="InterPro" id="IPR013083">
    <property type="entry name" value="Znf_RING/FYVE/PHD"/>
</dbReference>
<feature type="compositionally biased region" description="Basic and acidic residues" evidence="6">
    <location>
        <begin position="486"/>
        <end position="499"/>
    </location>
</feature>
<dbReference type="GO" id="GO:0004842">
    <property type="term" value="F:ubiquitin-protein transferase activity"/>
    <property type="evidence" value="ECO:0007669"/>
    <property type="project" value="InterPro"/>
</dbReference>
<dbReference type="SUPFAM" id="SSF57850">
    <property type="entry name" value="RING/U-box"/>
    <property type="match status" value="1"/>
</dbReference>
<evidence type="ECO:0000256" key="6">
    <source>
        <dbReference type="SAM" id="MobiDB-lite"/>
    </source>
</evidence>
<name>A0AAV3B5Y5_PYXAD</name>
<dbReference type="GO" id="GO:0006513">
    <property type="term" value="P:protein monoubiquitination"/>
    <property type="evidence" value="ECO:0007669"/>
    <property type="project" value="InterPro"/>
</dbReference>
<keyword evidence="1" id="KW-0479">Metal-binding</keyword>
<dbReference type="InterPro" id="IPR001841">
    <property type="entry name" value="Znf_RING"/>
</dbReference>
<dbReference type="GO" id="GO:0006275">
    <property type="term" value="P:regulation of DNA replication"/>
    <property type="evidence" value="ECO:0007669"/>
    <property type="project" value="InterPro"/>
</dbReference>
<feature type="region of interest" description="Disordered" evidence="6">
    <location>
        <begin position="538"/>
        <end position="560"/>
    </location>
</feature>
<dbReference type="AlphaFoldDB" id="A0AAV3B5Y5"/>
<feature type="coiled-coil region" evidence="5">
    <location>
        <begin position="155"/>
        <end position="251"/>
    </location>
</feature>
<feature type="region of interest" description="Disordered" evidence="6">
    <location>
        <begin position="619"/>
        <end position="645"/>
    </location>
</feature>
<feature type="region of interest" description="Disordered" evidence="6">
    <location>
        <begin position="414"/>
        <end position="439"/>
    </location>
</feature>
<feature type="coiled-coil region" evidence="5">
    <location>
        <begin position="89"/>
        <end position="123"/>
    </location>
</feature>
<dbReference type="Gene3D" id="3.30.40.10">
    <property type="entry name" value="Zinc/RING finger domain, C3HC4 (zinc finger)"/>
    <property type="match status" value="1"/>
</dbReference>
<dbReference type="InterPro" id="IPR035691">
    <property type="entry name" value="OBI1_RING-HC"/>
</dbReference>